<keyword evidence="12" id="KW-1185">Reference proteome</keyword>
<sequence length="504" mass="56684">MGSSYPLDSQTSGVTSPDVTTSDSGNLTMGSAIEYEDPFSNPWFKSAFILLYCVVFFVCCFGNSVVLYVIAANKRMRTRTNFFLANLAVADLSVGVVCIMPKLIQYLSSRWLLGEVMCKISYFAQNMTYTASIMLLTVIAIERYIAVLHPLRSKCIVTETRLVIAQISIWVLSAAYNSPDIHNFTVFKAEDPVSNGTVSFCLPIRPITNLRNYYSINFVVWYILPLGVMIFMYTKVCCALWQSGKLTCHNSQNTLLLRPVSCRDSTPTRQETVLCYEGSVTGVQTRTFQGSSFSNKGPQYKSKAQNNNIAKRTGSWHIFREAPRKGNQVESPSPDEMDQAILETEPPGPDQRCFPGAKTGNKSSHQQPKKARRYLSCDYTSEGDATSSEDGEKAGNSVPATPEARRAKGQYRMHSLRVMSSRRRVIKLLVVVMVTFAVCVFPTHLMYLLLYWEIYPTPETTYDCLSPLSYVMLYGNSALNPILYWLFSDMFKQSLGNKICCRKK</sequence>
<dbReference type="PANTHER" id="PTHR24243">
    <property type="entry name" value="G-PROTEIN COUPLED RECEPTOR"/>
    <property type="match status" value="1"/>
</dbReference>
<evidence type="ECO:0000256" key="10">
    <source>
        <dbReference type="SAM" id="Phobius"/>
    </source>
</evidence>
<evidence type="ECO:0000313" key="14">
    <source>
        <dbReference type="RefSeq" id="XP_055886693.1"/>
    </source>
</evidence>
<dbReference type="PRINTS" id="PR00237">
    <property type="entry name" value="GPCRRHODOPSN"/>
</dbReference>
<evidence type="ECO:0000256" key="7">
    <source>
        <dbReference type="ARBA" id="ARBA00023224"/>
    </source>
</evidence>
<dbReference type="RefSeq" id="XP_055886692.1">
    <property type="nucleotide sequence ID" value="XM_056030717.1"/>
</dbReference>
<dbReference type="GO" id="GO:0005886">
    <property type="term" value="C:plasma membrane"/>
    <property type="evidence" value="ECO:0007669"/>
    <property type="project" value="TreeGrafter"/>
</dbReference>
<feature type="transmembrane region" description="Helical" evidence="10">
    <location>
        <begin position="468"/>
        <end position="487"/>
    </location>
</feature>
<evidence type="ECO:0000256" key="8">
    <source>
        <dbReference type="RuleBase" id="RU000688"/>
    </source>
</evidence>
<feature type="transmembrane region" description="Helical" evidence="10">
    <location>
        <begin position="425"/>
        <end position="448"/>
    </location>
</feature>
<evidence type="ECO:0000256" key="9">
    <source>
        <dbReference type="SAM" id="MobiDB-lite"/>
    </source>
</evidence>
<dbReference type="PROSITE" id="PS50262">
    <property type="entry name" value="G_PROTEIN_RECEP_F1_2"/>
    <property type="match status" value="1"/>
</dbReference>
<keyword evidence="6 8" id="KW-0675">Receptor</keyword>
<dbReference type="SUPFAM" id="SSF81321">
    <property type="entry name" value="Family A G protein-coupled receptor-like"/>
    <property type="match status" value="1"/>
</dbReference>
<evidence type="ECO:0000256" key="5">
    <source>
        <dbReference type="ARBA" id="ARBA00023136"/>
    </source>
</evidence>
<proteinExistence type="inferred from homology"/>
<dbReference type="GeneID" id="129926477"/>
<gene>
    <name evidence="13 14" type="primary">LOC129926477</name>
</gene>
<evidence type="ECO:0000256" key="3">
    <source>
        <dbReference type="ARBA" id="ARBA00022989"/>
    </source>
</evidence>
<dbReference type="InterPro" id="IPR017452">
    <property type="entry name" value="GPCR_Rhodpsn_7TM"/>
</dbReference>
<dbReference type="RefSeq" id="XP_055886693.1">
    <property type="nucleotide sequence ID" value="XM_056030718.1"/>
</dbReference>
<keyword evidence="5 10" id="KW-0472">Membrane</keyword>
<feature type="transmembrane region" description="Helical" evidence="10">
    <location>
        <begin position="219"/>
        <end position="241"/>
    </location>
</feature>
<comment type="similarity">
    <text evidence="8">Belongs to the G-protein coupled receptor 1 family.</text>
</comment>
<evidence type="ECO:0000256" key="1">
    <source>
        <dbReference type="ARBA" id="ARBA00004141"/>
    </source>
</evidence>
<comment type="subcellular location">
    <subcellularLocation>
        <location evidence="1">Membrane</location>
        <topology evidence="1">Multi-pass membrane protein</topology>
    </subcellularLocation>
</comment>
<evidence type="ECO:0000313" key="12">
    <source>
        <dbReference type="Proteomes" id="UP001165740"/>
    </source>
</evidence>
<dbReference type="PROSITE" id="PS00237">
    <property type="entry name" value="G_PROTEIN_RECEP_F1_1"/>
    <property type="match status" value="1"/>
</dbReference>
<keyword evidence="4 8" id="KW-0297">G-protein coupled receptor</keyword>
<accession>A0A9W3AHH6</accession>
<dbReference type="OrthoDB" id="5964776at2759"/>
<dbReference type="Pfam" id="PF00001">
    <property type="entry name" value="7tm_1"/>
    <property type="match status" value="1"/>
</dbReference>
<evidence type="ECO:0000256" key="2">
    <source>
        <dbReference type="ARBA" id="ARBA00022692"/>
    </source>
</evidence>
<feature type="transmembrane region" description="Helical" evidence="10">
    <location>
        <begin position="158"/>
        <end position="176"/>
    </location>
</feature>
<feature type="region of interest" description="Disordered" evidence="9">
    <location>
        <begin position="1"/>
        <end position="23"/>
    </location>
</feature>
<reference evidence="13 14" key="1">
    <citation type="submission" date="2025-04" db="UniProtKB">
        <authorList>
            <consortium name="RefSeq"/>
        </authorList>
    </citation>
    <scope>IDENTIFICATION</scope>
</reference>
<name>A0A9W3AHH6_BIOGL</name>
<feature type="domain" description="G-protein coupled receptors family 1 profile" evidence="11">
    <location>
        <begin position="62"/>
        <end position="484"/>
    </location>
</feature>
<dbReference type="InterPro" id="IPR000276">
    <property type="entry name" value="GPCR_Rhodpsn"/>
</dbReference>
<dbReference type="OMA" id="KLEYAQT"/>
<evidence type="ECO:0000256" key="6">
    <source>
        <dbReference type="ARBA" id="ARBA00023170"/>
    </source>
</evidence>
<evidence type="ECO:0000259" key="11">
    <source>
        <dbReference type="PROSITE" id="PS50262"/>
    </source>
</evidence>
<feature type="region of interest" description="Disordered" evidence="9">
    <location>
        <begin position="312"/>
        <end position="406"/>
    </location>
</feature>
<keyword evidence="2 8" id="KW-0812">Transmembrane</keyword>
<dbReference type="GO" id="GO:0004930">
    <property type="term" value="F:G protein-coupled receptor activity"/>
    <property type="evidence" value="ECO:0007669"/>
    <property type="project" value="UniProtKB-KW"/>
</dbReference>
<dbReference type="AlphaFoldDB" id="A0A9W3AHH6"/>
<evidence type="ECO:0000256" key="4">
    <source>
        <dbReference type="ARBA" id="ARBA00023040"/>
    </source>
</evidence>
<keyword evidence="7 8" id="KW-0807">Transducer</keyword>
<feature type="transmembrane region" description="Helical" evidence="10">
    <location>
        <begin position="47"/>
        <end position="71"/>
    </location>
</feature>
<feature type="transmembrane region" description="Helical" evidence="10">
    <location>
        <begin position="83"/>
        <end position="107"/>
    </location>
</feature>
<dbReference type="PANTHER" id="PTHR24243:SF224">
    <property type="entry name" value="G-PROTEIN COUPLED RECEPTOR 19-RELATED"/>
    <property type="match status" value="1"/>
</dbReference>
<dbReference type="Gene3D" id="1.20.1070.10">
    <property type="entry name" value="Rhodopsin 7-helix transmembrane proteins"/>
    <property type="match status" value="2"/>
</dbReference>
<keyword evidence="3 10" id="KW-1133">Transmembrane helix</keyword>
<evidence type="ECO:0000313" key="13">
    <source>
        <dbReference type="RefSeq" id="XP_055886692.1"/>
    </source>
</evidence>
<protein>
    <submittedName>
        <fullName evidence="13 14">Trissin receptor-like</fullName>
    </submittedName>
</protein>
<organism evidence="12 13">
    <name type="scientific">Biomphalaria glabrata</name>
    <name type="common">Bloodfluke planorb</name>
    <name type="synonym">Freshwater snail</name>
    <dbReference type="NCBI Taxonomy" id="6526"/>
    <lineage>
        <taxon>Eukaryota</taxon>
        <taxon>Metazoa</taxon>
        <taxon>Spiralia</taxon>
        <taxon>Lophotrochozoa</taxon>
        <taxon>Mollusca</taxon>
        <taxon>Gastropoda</taxon>
        <taxon>Heterobranchia</taxon>
        <taxon>Euthyneura</taxon>
        <taxon>Panpulmonata</taxon>
        <taxon>Hygrophila</taxon>
        <taxon>Lymnaeoidea</taxon>
        <taxon>Planorbidae</taxon>
        <taxon>Biomphalaria</taxon>
    </lineage>
</organism>
<dbReference type="Proteomes" id="UP001165740">
    <property type="component" value="Chromosome 5"/>
</dbReference>
<feature type="transmembrane region" description="Helical" evidence="10">
    <location>
        <begin position="127"/>
        <end position="146"/>
    </location>
</feature>